<dbReference type="GeneID" id="29062126"/>
<protein>
    <submittedName>
        <fullName evidence="1">Putative virion structural protein</fullName>
    </submittedName>
</protein>
<dbReference type="KEGG" id="vg:29062126"/>
<organism evidence="1 2">
    <name type="scientific">Erwinia phage vB_EamM_Kwan</name>
    <dbReference type="NCBI Taxonomy" id="1883374"/>
    <lineage>
        <taxon>Viruses</taxon>
        <taxon>Duplodnaviria</taxon>
        <taxon>Heunggongvirae</taxon>
        <taxon>Uroviricota</taxon>
        <taxon>Caudoviricetes</taxon>
        <taxon>Chimalliviridae</taxon>
        <taxon>Wellingtonvirus</taxon>
        <taxon>Wellingtonvirus wellington</taxon>
    </lineage>
</organism>
<dbReference type="InterPro" id="IPR055617">
    <property type="entry name" value="DUF7193"/>
</dbReference>
<gene>
    <name evidence="1" type="ORF">KWAN_282</name>
</gene>
<sequence length="838" mass="94830">MEKWLVHHAAQNAWQRPYLDGQLNVRPARLTPVTGGINFVREGGGLTPMPDQGSWWHVFHIGKLHPSYGNLAIGAGMWKRVSTCINAFSAFILLYNEAGVTIPAHNAYFYRRPNGAVLLAIPQSDRYKWLETDGLYVRFYPGYDGGSNAPLINPTSIEYHVISTLQNRQKAFDRYTLLRATAKGYVTLWVNGKCIDNPQVADITLWDDFEIRVDGRVKRVVDFRCGDLPTFISELDGKRKYLLHLPKQPGTWAFNNDVELHVLYKREVRYYHRHRQQAVRNLTWNDMSIPAERVSQLLNSYSVGVSDIDDIVIRVLIRDDFLDLAPLFNTDHVHDLYKMSDEQIIAALVGAQATLPTWQASKLEQSYANRLAAAKPNNVTRDFCTKAYGYNAVTRYAADTPQRLTMDARGWFCVLPALLAEESAVYEYDGNGLLLGYQPHKGGSLYYAKNPNARIVEAIAGTAGTSVTITDNAPDFTIADGDNVGLWIRIVKSDVPTNDYYAAVEGDDYVRNGNLITWKVDRTRRHPTVIHDNQHLFFETDVKLTEGEIRVAITATNQNGDARTLWIPMETVEAWLNGHPLVHSIDYVTHWPDVAVVCKSWSSDTDTNRVAIRARGVTGELKIPKCGFVANGLFSNNSHFDVRDDKVIRVVAGGGLLLRDDVVFREDSSIGSDIVADGFPFSVDDPTIPLRDTVTGNTYELRDAARALDSAVEDYLSVKLPTPPPNPLVTIPHWYHLYSPLLNKLLWDHKSGALTLVEDDPNYRISTQQLDEIMQRYNYLLKFDPAYVGYDEVFVKVHPHIQYSVMEVDELMFAFADRVNQRYLRGKVQLNQYLKIKG</sequence>
<reference evidence="1 2" key="1">
    <citation type="submission" date="2016-06" db="EMBL/GenBank/DDBJ databases">
        <authorList>
            <person name="Kjaerup R.B."/>
            <person name="Dalgaard T.S."/>
            <person name="Juul-Madsen H.R."/>
        </authorList>
    </citation>
    <scope>NUCLEOTIDE SEQUENCE [LARGE SCALE GENOMIC DNA]</scope>
</reference>
<proteinExistence type="predicted"/>
<evidence type="ECO:0000313" key="2">
    <source>
        <dbReference type="Proteomes" id="UP000202923"/>
    </source>
</evidence>
<dbReference type="OrthoDB" id="6445at10239"/>
<dbReference type="Proteomes" id="UP000202923">
    <property type="component" value="Genome"/>
</dbReference>
<accession>A0A1B2IEI6</accession>
<name>A0A1B2IEI6_9CAUD</name>
<dbReference type="EMBL" id="KX397369">
    <property type="protein sequence ID" value="ANZ49634.1"/>
    <property type="molecule type" value="Genomic_DNA"/>
</dbReference>
<dbReference type="RefSeq" id="YP_009278887.1">
    <property type="nucleotide sequence ID" value="NC_031010.1"/>
</dbReference>
<dbReference type="Pfam" id="PF23823">
    <property type="entry name" value="DUF7193"/>
    <property type="match status" value="1"/>
</dbReference>
<evidence type="ECO:0000313" key="1">
    <source>
        <dbReference type="EMBL" id="ANZ49634.1"/>
    </source>
</evidence>